<dbReference type="CDD" id="cd18791">
    <property type="entry name" value="SF2_C_RHA"/>
    <property type="match status" value="1"/>
</dbReference>
<keyword evidence="1" id="KW-0547">Nucleotide-binding</keyword>
<dbReference type="PANTHER" id="PTHR43519:SF1">
    <property type="entry name" value="ATP-DEPENDENT RNA HELICASE HRPB"/>
    <property type="match status" value="1"/>
</dbReference>
<evidence type="ECO:0000313" key="8">
    <source>
        <dbReference type="EMBL" id="UOQ58205.1"/>
    </source>
</evidence>
<dbReference type="InterPro" id="IPR027417">
    <property type="entry name" value="P-loop_NTPase"/>
</dbReference>
<dbReference type="Gene3D" id="1.20.120.1080">
    <property type="match status" value="1"/>
</dbReference>
<proteinExistence type="predicted"/>
<dbReference type="InterPro" id="IPR010225">
    <property type="entry name" value="HrpB"/>
</dbReference>
<dbReference type="InterPro" id="IPR001650">
    <property type="entry name" value="Helicase_C-like"/>
</dbReference>
<dbReference type="RefSeq" id="WP_244729217.1">
    <property type="nucleotide sequence ID" value="NZ_CP095045.1"/>
</dbReference>
<dbReference type="Proteomes" id="UP000831786">
    <property type="component" value="Chromosome"/>
</dbReference>
<dbReference type="InterPro" id="IPR014001">
    <property type="entry name" value="Helicase_ATP-bd"/>
</dbReference>
<dbReference type="SMART" id="SM00490">
    <property type="entry name" value="HELICc"/>
    <property type="match status" value="1"/>
</dbReference>
<name>A0ABY4FPJ2_9MICO</name>
<feature type="domain" description="Helicase ATP-binding" evidence="6">
    <location>
        <begin position="25"/>
        <end position="189"/>
    </location>
</feature>
<feature type="compositionally biased region" description="Low complexity" evidence="5">
    <location>
        <begin position="339"/>
        <end position="357"/>
    </location>
</feature>
<evidence type="ECO:0000256" key="1">
    <source>
        <dbReference type="ARBA" id="ARBA00022741"/>
    </source>
</evidence>
<protein>
    <submittedName>
        <fullName evidence="8">ATP-dependent helicase HrpB</fullName>
    </submittedName>
</protein>
<dbReference type="Pfam" id="PF00271">
    <property type="entry name" value="Helicase_C"/>
    <property type="match status" value="1"/>
</dbReference>
<dbReference type="EMBL" id="CP095045">
    <property type="protein sequence ID" value="UOQ58205.1"/>
    <property type="molecule type" value="Genomic_DNA"/>
</dbReference>
<keyword evidence="9" id="KW-1185">Reference proteome</keyword>
<dbReference type="PIRSF" id="PIRSF005496">
    <property type="entry name" value="ATP_hel_hrpB"/>
    <property type="match status" value="1"/>
</dbReference>
<feature type="region of interest" description="Disordered" evidence="5">
    <location>
        <begin position="335"/>
        <end position="357"/>
    </location>
</feature>
<sequence>MTAAHRFALDAIGAGLPVAAAEAELRASAARGVMVVTAPPGTGKTTFVPALVADLVAARGGGRTVLTQPRRVAVRAAAARIAALDGGAVGGAVGFTVRGERAVGAGTRLEAVTPGVLLRRLLGDPELAGVDAVILDEVHERSLDGELLLGMLAELRSLREDLLLVAMSATLDADRVAEVLGDASGAAPIVAVPAALHPLRVEYAPPAEARLDARGAARGFLAHLAELAARAQREDGVDALVFVPGAREVDALLALLRGRPEVRAGGVEVLPLHGRVPARDQDRAVRGRRVDEPPRIVVSTALAESSLTVPGVRLVIDAGLSRELRRDRSRDMTGLVTVSASRSSAEQRAGRAARQGPGRAIRAYSEAEFARMLPDAAPEIASADLADAALALAAWGAPGGRGFRFPTPPPPGAMARAEATLGALGLVSPGTGGITPLGRTVAGLPVGVREARALLAGAVALGDAARAAEVVAAIADDHRDAGADLPRLLRELRGGRAPGAARWRRERDRLARIAREHAATSGPAAGTGAAGAVARSDAAAAGIVLALARPEWIARRVSEGSRAYLLASGTRAALPEGSALLDGEWIAVREVQRAEGRAAAGTGAVIRLAAPFEESGALALGDALLTRTRASRIEDGRVRVREERRLGAILLAATPVAARPEDTAPAFTAHLRELGLGALDWPAAAVSLRGRLALLHRELGEPWPRMDDASLLGRLEDWLGPELARLRPGASLDRLDMATALRRLLPWPEAAQLDALAPERLPLPSGGSARIDYPAPGRGAVDDGAHAELPVIAAKLQECFGLADTPRLVAGRVPVLVHLLSPARRPLAVTADLSSFWNGPYQEVRREMRGRYPKHPWPEDPWTAQATARTKRSAAGRPG</sequence>
<reference evidence="8 9" key="1">
    <citation type="submission" date="2022-04" db="EMBL/GenBank/DDBJ databases">
        <title>Leucobacter sp. isolated from rhizosphere of garlic.</title>
        <authorList>
            <person name="Won M."/>
            <person name="Lee C.-M."/>
            <person name="Woen H.-Y."/>
            <person name="Kwon S.-W."/>
        </authorList>
    </citation>
    <scope>NUCLEOTIDE SEQUENCE [LARGE SCALE GENOMIC DNA]</scope>
    <source>
        <strain evidence="8 9">H21R-40</strain>
    </source>
</reference>
<organism evidence="8 9">
    <name type="scientific">Leucobacter allii</name>
    <dbReference type="NCBI Taxonomy" id="2932247"/>
    <lineage>
        <taxon>Bacteria</taxon>
        <taxon>Bacillati</taxon>
        <taxon>Actinomycetota</taxon>
        <taxon>Actinomycetes</taxon>
        <taxon>Micrococcales</taxon>
        <taxon>Microbacteriaceae</taxon>
        <taxon>Leucobacter</taxon>
    </lineage>
</organism>
<evidence type="ECO:0000256" key="2">
    <source>
        <dbReference type="ARBA" id="ARBA00022801"/>
    </source>
</evidence>
<dbReference type="SUPFAM" id="SSF52540">
    <property type="entry name" value="P-loop containing nucleoside triphosphate hydrolases"/>
    <property type="match status" value="1"/>
</dbReference>
<accession>A0ABY4FPJ2</accession>
<dbReference type="InterPro" id="IPR011545">
    <property type="entry name" value="DEAD/DEAH_box_helicase_dom"/>
</dbReference>
<dbReference type="SMART" id="SM00487">
    <property type="entry name" value="DEXDc"/>
    <property type="match status" value="1"/>
</dbReference>
<feature type="compositionally biased region" description="Basic residues" evidence="5">
    <location>
        <begin position="869"/>
        <end position="879"/>
    </location>
</feature>
<dbReference type="InterPro" id="IPR013689">
    <property type="entry name" value="RNA_helicase_ATP-dep_HrpB_C"/>
</dbReference>
<keyword evidence="3 8" id="KW-0347">Helicase</keyword>
<evidence type="ECO:0000256" key="3">
    <source>
        <dbReference type="ARBA" id="ARBA00022806"/>
    </source>
</evidence>
<dbReference type="InterPro" id="IPR007502">
    <property type="entry name" value="Helicase-assoc_dom"/>
</dbReference>
<dbReference type="PROSITE" id="PS51194">
    <property type="entry name" value="HELICASE_CTER"/>
    <property type="match status" value="1"/>
</dbReference>
<dbReference type="SMART" id="SM00847">
    <property type="entry name" value="HA2"/>
    <property type="match status" value="1"/>
</dbReference>
<dbReference type="Pfam" id="PF00270">
    <property type="entry name" value="DEAD"/>
    <property type="match status" value="1"/>
</dbReference>
<dbReference type="Gene3D" id="3.40.50.300">
    <property type="entry name" value="P-loop containing nucleotide triphosphate hydrolases"/>
    <property type="match status" value="2"/>
</dbReference>
<keyword evidence="4" id="KW-0067">ATP-binding</keyword>
<gene>
    <name evidence="8" type="primary">hrpB</name>
    <name evidence="8" type="ORF">MUN78_04995</name>
</gene>
<evidence type="ECO:0000256" key="4">
    <source>
        <dbReference type="ARBA" id="ARBA00022840"/>
    </source>
</evidence>
<dbReference type="GO" id="GO:0004386">
    <property type="term" value="F:helicase activity"/>
    <property type="evidence" value="ECO:0007669"/>
    <property type="project" value="UniProtKB-KW"/>
</dbReference>
<evidence type="ECO:0000259" key="6">
    <source>
        <dbReference type="PROSITE" id="PS51192"/>
    </source>
</evidence>
<dbReference type="Pfam" id="PF08482">
    <property type="entry name" value="HrpB_C"/>
    <property type="match status" value="1"/>
</dbReference>
<feature type="region of interest" description="Disordered" evidence="5">
    <location>
        <begin position="855"/>
        <end position="879"/>
    </location>
</feature>
<feature type="domain" description="Helicase C-terminal" evidence="7">
    <location>
        <begin position="219"/>
        <end position="396"/>
    </location>
</feature>
<evidence type="ECO:0000313" key="9">
    <source>
        <dbReference type="Proteomes" id="UP000831786"/>
    </source>
</evidence>
<dbReference type="NCBIfam" id="TIGR01970">
    <property type="entry name" value="DEAH_box_HrpB"/>
    <property type="match status" value="1"/>
</dbReference>
<evidence type="ECO:0000256" key="5">
    <source>
        <dbReference type="SAM" id="MobiDB-lite"/>
    </source>
</evidence>
<evidence type="ECO:0000259" key="7">
    <source>
        <dbReference type="PROSITE" id="PS51194"/>
    </source>
</evidence>
<dbReference type="PANTHER" id="PTHR43519">
    <property type="entry name" value="ATP-DEPENDENT RNA HELICASE HRPB"/>
    <property type="match status" value="1"/>
</dbReference>
<keyword evidence="2" id="KW-0378">Hydrolase</keyword>
<dbReference type="PROSITE" id="PS51192">
    <property type="entry name" value="HELICASE_ATP_BIND_1"/>
    <property type="match status" value="1"/>
</dbReference>